<organism evidence="2 3">
    <name type="scientific">Gossypium australe</name>
    <dbReference type="NCBI Taxonomy" id="47621"/>
    <lineage>
        <taxon>Eukaryota</taxon>
        <taxon>Viridiplantae</taxon>
        <taxon>Streptophyta</taxon>
        <taxon>Embryophyta</taxon>
        <taxon>Tracheophyta</taxon>
        <taxon>Spermatophyta</taxon>
        <taxon>Magnoliopsida</taxon>
        <taxon>eudicotyledons</taxon>
        <taxon>Gunneridae</taxon>
        <taxon>Pentapetalae</taxon>
        <taxon>rosids</taxon>
        <taxon>malvids</taxon>
        <taxon>Malvales</taxon>
        <taxon>Malvaceae</taxon>
        <taxon>Malvoideae</taxon>
        <taxon>Gossypium</taxon>
    </lineage>
</organism>
<evidence type="ECO:0000313" key="2">
    <source>
        <dbReference type="EMBL" id="KAA3477560.1"/>
    </source>
</evidence>
<keyword evidence="2" id="KW-0378">Hydrolase</keyword>
<name>A0A5B6W7D0_9ROSI</name>
<keyword evidence="2" id="KW-0540">Nuclease</keyword>
<keyword evidence="3" id="KW-1185">Reference proteome</keyword>
<dbReference type="AlphaFoldDB" id="A0A5B6W7D0"/>
<dbReference type="InterPro" id="IPR040256">
    <property type="entry name" value="At4g02000-like"/>
</dbReference>
<reference evidence="2" key="1">
    <citation type="submission" date="2019-08" db="EMBL/GenBank/DDBJ databases">
        <authorList>
            <person name="Liu F."/>
        </authorList>
    </citation>
    <scope>NUCLEOTIDE SEQUENCE [LARGE SCALE GENOMIC DNA]</scope>
    <source>
        <strain evidence="2">PA1801</strain>
        <tissue evidence="2">Leaf</tissue>
    </source>
</reference>
<feature type="region of interest" description="Disordered" evidence="1">
    <location>
        <begin position="78"/>
        <end position="110"/>
    </location>
</feature>
<dbReference type="OrthoDB" id="10496803at2759"/>
<dbReference type="GO" id="GO:0004519">
    <property type="term" value="F:endonuclease activity"/>
    <property type="evidence" value="ECO:0007669"/>
    <property type="project" value="UniProtKB-KW"/>
</dbReference>
<dbReference type="EMBL" id="SMMG02000004">
    <property type="protein sequence ID" value="KAA3477560.1"/>
    <property type="molecule type" value="Genomic_DNA"/>
</dbReference>
<dbReference type="Proteomes" id="UP000325315">
    <property type="component" value="Unassembled WGS sequence"/>
</dbReference>
<keyword evidence="2" id="KW-0255">Endonuclease</keyword>
<accession>A0A5B6W7D0</accession>
<gene>
    <name evidence="2" type="ORF">EPI10_011439</name>
</gene>
<dbReference type="PANTHER" id="PTHR31286">
    <property type="entry name" value="GLYCINE-RICH CELL WALL STRUCTURAL PROTEIN 1.8-LIKE"/>
    <property type="match status" value="1"/>
</dbReference>
<protein>
    <submittedName>
        <fullName evidence="2">Endonuclease/exonuclease/phosphatase</fullName>
    </submittedName>
</protein>
<dbReference type="GO" id="GO:0004527">
    <property type="term" value="F:exonuclease activity"/>
    <property type="evidence" value="ECO:0007669"/>
    <property type="project" value="UniProtKB-KW"/>
</dbReference>
<dbReference type="PANTHER" id="PTHR31286:SF173">
    <property type="entry name" value="DUF4283 DOMAIN-CONTAINING PROTEIN"/>
    <property type="match status" value="1"/>
</dbReference>
<comment type="caution">
    <text evidence="2">The sequence shown here is derived from an EMBL/GenBank/DDBJ whole genome shotgun (WGS) entry which is preliminary data.</text>
</comment>
<proteinExistence type="predicted"/>
<feature type="region of interest" description="Disordered" evidence="1">
    <location>
        <begin position="221"/>
        <end position="240"/>
    </location>
</feature>
<sequence>MSWIHLPGLPSHMYKREFLWEIGGMVGKVAKLDFNNSNKARGMFAAMAIYVNLDKPLRRKRRNFSGFRGTEATNQGNMVVKSSRVDSGRYSPIEPSPGGSASSHSHAKNPSNLETVTVAGTSHTAAFNSNSSSHFNPMYEGLLEVSVKLKEGVLNHSNHSAVTFKEKMHPNPGSVMSVAQQNFLGRKGVAADLRIDGEKVGGGHRGRKLSKTIRDRGNLFKSSTSRIPLPDSPRVSSGKSDEIIGRVGFQHSHRVEAIGFSGGI</sequence>
<evidence type="ECO:0000313" key="3">
    <source>
        <dbReference type="Proteomes" id="UP000325315"/>
    </source>
</evidence>
<keyword evidence="2" id="KW-0269">Exonuclease</keyword>
<evidence type="ECO:0000256" key="1">
    <source>
        <dbReference type="SAM" id="MobiDB-lite"/>
    </source>
</evidence>